<dbReference type="EMBL" id="BRYA01000531">
    <property type="protein sequence ID" value="GMI21537.1"/>
    <property type="molecule type" value="Genomic_DNA"/>
</dbReference>
<dbReference type="GO" id="GO:0003755">
    <property type="term" value="F:peptidyl-prolyl cis-trans isomerase activity"/>
    <property type="evidence" value="ECO:0007669"/>
    <property type="project" value="UniProtKB-KW"/>
</dbReference>
<name>A0A9W7L295_9STRA</name>
<keyword evidence="4 5" id="KW-0413">Isomerase</keyword>
<comment type="catalytic activity">
    <reaction evidence="1 5">
        <text>[protein]-peptidylproline (omega=180) = [protein]-peptidylproline (omega=0)</text>
        <dbReference type="Rhea" id="RHEA:16237"/>
        <dbReference type="Rhea" id="RHEA-COMP:10747"/>
        <dbReference type="Rhea" id="RHEA-COMP:10748"/>
        <dbReference type="ChEBI" id="CHEBI:83833"/>
        <dbReference type="ChEBI" id="CHEBI:83834"/>
        <dbReference type="EC" id="5.2.1.8"/>
    </reaction>
</comment>
<dbReference type="PROSITE" id="PS50059">
    <property type="entry name" value="FKBP_PPIASE"/>
    <property type="match status" value="1"/>
</dbReference>
<dbReference type="AlphaFoldDB" id="A0A9W7L295"/>
<evidence type="ECO:0000256" key="3">
    <source>
        <dbReference type="ARBA" id="ARBA00023110"/>
    </source>
</evidence>
<dbReference type="InterPro" id="IPR046357">
    <property type="entry name" value="PPIase_dom_sf"/>
</dbReference>
<proteinExistence type="predicted"/>
<evidence type="ECO:0000256" key="2">
    <source>
        <dbReference type="ARBA" id="ARBA00013194"/>
    </source>
</evidence>
<evidence type="ECO:0000256" key="1">
    <source>
        <dbReference type="ARBA" id="ARBA00000971"/>
    </source>
</evidence>
<organism evidence="7 8">
    <name type="scientific">Triparma columacea</name>
    <dbReference type="NCBI Taxonomy" id="722753"/>
    <lineage>
        <taxon>Eukaryota</taxon>
        <taxon>Sar</taxon>
        <taxon>Stramenopiles</taxon>
        <taxon>Ochrophyta</taxon>
        <taxon>Bolidophyceae</taxon>
        <taxon>Parmales</taxon>
        <taxon>Triparmaceae</taxon>
        <taxon>Triparma</taxon>
    </lineage>
</organism>
<dbReference type="Proteomes" id="UP001165065">
    <property type="component" value="Unassembled WGS sequence"/>
</dbReference>
<evidence type="ECO:0000256" key="5">
    <source>
        <dbReference type="PROSITE-ProRule" id="PRU00277"/>
    </source>
</evidence>
<sequence length="124" mass="13483">MGIKRSVLTEGDGQSYPKKGDKLTMHYVGTLKKGGKKFDSSRDKNKPFVFTIGQGQVIRGWDEGVMEMSLGEKSTLEISSDYAYGDQGISGVIPGGATLMFEVELLKIGNLTKDWQKSGTCALI</sequence>
<dbReference type="OrthoDB" id="1902587at2759"/>
<dbReference type="PANTHER" id="PTHR10516">
    <property type="entry name" value="PEPTIDYL-PROLYL CIS-TRANS ISOMERASE"/>
    <property type="match status" value="1"/>
</dbReference>
<evidence type="ECO:0000259" key="6">
    <source>
        <dbReference type="PROSITE" id="PS50059"/>
    </source>
</evidence>
<dbReference type="Gene3D" id="3.10.50.40">
    <property type="match status" value="1"/>
</dbReference>
<feature type="domain" description="PPIase FKBP-type" evidence="6">
    <location>
        <begin position="20"/>
        <end position="109"/>
    </location>
</feature>
<dbReference type="InterPro" id="IPR001179">
    <property type="entry name" value="PPIase_FKBP_dom"/>
</dbReference>
<dbReference type="SUPFAM" id="SSF54534">
    <property type="entry name" value="FKBP-like"/>
    <property type="match status" value="1"/>
</dbReference>
<reference evidence="8" key="1">
    <citation type="journal article" date="2023" name="Commun. Biol.">
        <title>Genome analysis of Parmales, the sister group of diatoms, reveals the evolutionary specialization of diatoms from phago-mixotrophs to photoautotrophs.</title>
        <authorList>
            <person name="Ban H."/>
            <person name="Sato S."/>
            <person name="Yoshikawa S."/>
            <person name="Yamada K."/>
            <person name="Nakamura Y."/>
            <person name="Ichinomiya M."/>
            <person name="Sato N."/>
            <person name="Blanc-Mathieu R."/>
            <person name="Endo H."/>
            <person name="Kuwata A."/>
            <person name="Ogata H."/>
        </authorList>
    </citation>
    <scope>NUCLEOTIDE SEQUENCE [LARGE SCALE GENOMIC DNA]</scope>
</reference>
<gene>
    <name evidence="7" type="ORF">TrCOL_g9948</name>
</gene>
<dbReference type="PANTHER" id="PTHR10516:SF443">
    <property type="entry name" value="FK506-BINDING PROTEIN 59-RELATED"/>
    <property type="match status" value="1"/>
</dbReference>
<dbReference type="Pfam" id="PF00254">
    <property type="entry name" value="FKBP_C"/>
    <property type="match status" value="1"/>
</dbReference>
<dbReference type="EC" id="5.2.1.8" evidence="2 5"/>
<evidence type="ECO:0000313" key="8">
    <source>
        <dbReference type="Proteomes" id="UP001165065"/>
    </source>
</evidence>
<dbReference type="GO" id="GO:0005737">
    <property type="term" value="C:cytoplasm"/>
    <property type="evidence" value="ECO:0007669"/>
    <property type="project" value="TreeGrafter"/>
</dbReference>
<comment type="caution">
    <text evidence="7">The sequence shown here is derived from an EMBL/GenBank/DDBJ whole genome shotgun (WGS) entry which is preliminary data.</text>
</comment>
<protein>
    <recommendedName>
        <fullName evidence="2 5">peptidylprolyl isomerase</fullName>
        <ecNumber evidence="2 5">5.2.1.8</ecNumber>
    </recommendedName>
</protein>
<keyword evidence="3 5" id="KW-0697">Rotamase</keyword>
<keyword evidence="8" id="KW-1185">Reference proteome</keyword>
<evidence type="ECO:0000256" key="4">
    <source>
        <dbReference type="ARBA" id="ARBA00023235"/>
    </source>
</evidence>
<evidence type="ECO:0000313" key="7">
    <source>
        <dbReference type="EMBL" id="GMI21537.1"/>
    </source>
</evidence>
<dbReference type="InterPro" id="IPR050689">
    <property type="entry name" value="FKBP-type_PPIase"/>
</dbReference>
<dbReference type="FunFam" id="3.10.50.40:FF:000025">
    <property type="entry name" value="Peptidylprolyl isomerase"/>
    <property type="match status" value="1"/>
</dbReference>
<accession>A0A9W7L295</accession>